<evidence type="ECO:0000256" key="1">
    <source>
        <dbReference type="SAM" id="Coils"/>
    </source>
</evidence>
<name>A0ABR2Z0M8_9CHLO</name>
<feature type="coiled-coil region" evidence="1">
    <location>
        <begin position="26"/>
        <end position="53"/>
    </location>
</feature>
<feature type="compositionally biased region" description="Polar residues" evidence="2">
    <location>
        <begin position="618"/>
        <end position="630"/>
    </location>
</feature>
<proteinExistence type="predicted"/>
<comment type="caution">
    <text evidence="3">The sequence shown here is derived from an EMBL/GenBank/DDBJ whole genome shotgun (WGS) entry which is preliminary data.</text>
</comment>
<keyword evidence="1" id="KW-0175">Coiled coil</keyword>
<feature type="compositionally biased region" description="Polar residues" evidence="2">
    <location>
        <begin position="565"/>
        <end position="575"/>
    </location>
</feature>
<dbReference type="EMBL" id="JALJOT010000002">
    <property type="protein sequence ID" value="KAK9917483.1"/>
    <property type="molecule type" value="Genomic_DNA"/>
</dbReference>
<organism evidence="3 4">
    <name type="scientific">Coccomyxa subellipsoidea</name>
    <dbReference type="NCBI Taxonomy" id="248742"/>
    <lineage>
        <taxon>Eukaryota</taxon>
        <taxon>Viridiplantae</taxon>
        <taxon>Chlorophyta</taxon>
        <taxon>core chlorophytes</taxon>
        <taxon>Trebouxiophyceae</taxon>
        <taxon>Trebouxiophyceae incertae sedis</taxon>
        <taxon>Coccomyxaceae</taxon>
        <taxon>Coccomyxa</taxon>
    </lineage>
</organism>
<evidence type="ECO:0000256" key="2">
    <source>
        <dbReference type="SAM" id="MobiDB-lite"/>
    </source>
</evidence>
<feature type="compositionally biased region" description="Basic and acidic residues" evidence="2">
    <location>
        <begin position="380"/>
        <end position="395"/>
    </location>
</feature>
<feature type="region of interest" description="Disordered" evidence="2">
    <location>
        <begin position="1"/>
        <end position="25"/>
    </location>
</feature>
<sequence length="648" mass="69779">MDECNKQRVEVVSTPRKSARGQGPHLERLTEHLKQLQNELSSEKATRQSTHKAQDLSDKALAAKGMSLEACQLRASLLSRTGHAKALEQNMAEVELQNSSLRRAMAAKDAQLAVVQAESEAWRRVQGPALNGISAKADSQQDLAQVLPDDKVHKQRLLDMRERLMNRTIAIEEVWAEVKLGEERVRILTAIAQASETHVKILQEELCKAHAETAAARDEICELKRTVTEQTEAVAASAGAVAKIRALEASANENLNLVTELRKRLQEADVQLASSHASSQKQLEEEQAAAAAAEREEAQEQANPHVSKSPQTGSAGSRGGKRDVRGVFRAHKPNSKSPAAHAAVRQSLYTPVKLRDMTQLGRHPSSTKGPTPGTASARGDQTKEERWTPLSERRSSSSPAPTPDTTQAPRPARLFSPSPLRIEESSQAPLPARSPLSEMQLSPVVSQPQPTPQNLDKGSPSTVTVLQLLLSSDDKDGRFLVQATYEHARPPDNAHAARIGTSKLAEPGKQEEAAAPKSTPSKAQAGDKQESTPRSATKRGLSVFQRLSPLLNRKAVAPAKHEVTPRQTPLPSAETTPVKGLARLSPARWKWGGGAAKAAASETCSPLREGAAAVTFSAPGQDSGSGSSPRKASRRKLSSVKLAPWLGK</sequence>
<dbReference type="Proteomes" id="UP001491310">
    <property type="component" value="Unassembled WGS sequence"/>
</dbReference>
<reference evidence="3 4" key="1">
    <citation type="journal article" date="2024" name="Nat. Commun.">
        <title>Phylogenomics reveals the evolutionary origins of lichenization in chlorophyte algae.</title>
        <authorList>
            <person name="Puginier C."/>
            <person name="Libourel C."/>
            <person name="Otte J."/>
            <person name="Skaloud P."/>
            <person name="Haon M."/>
            <person name="Grisel S."/>
            <person name="Petersen M."/>
            <person name="Berrin J.G."/>
            <person name="Delaux P.M."/>
            <person name="Dal Grande F."/>
            <person name="Keller J."/>
        </authorList>
    </citation>
    <scope>NUCLEOTIDE SEQUENCE [LARGE SCALE GENOMIC DNA]</scope>
    <source>
        <strain evidence="3 4">SAG 216-7</strain>
    </source>
</reference>
<evidence type="ECO:0000313" key="3">
    <source>
        <dbReference type="EMBL" id="KAK9917483.1"/>
    </source>
</evidence>
<gene>
    <name evidence="3" type="ORF">WJX75_004885</name>
</gene>
<protein>
    <submittedName>
        <fullName evidence="3">Uncharacterized protein</fullName>
    </submittedName>
</protein>
<keyword evidence="4" id="KW-1185">Reference proteome</keyword>
<feature type="region of interest" description="Disordered" evidence="2">
    <location>
        <begin position="615"/>
        <end position="648"/>
    </location>
</feature>
<accession>A0ABR2Z0M8</accession>
<evidence type="ECO:0000313" key="4">
    <source>
        <dbReference type="Proteomes" id="UP001491310"/>
    </source>
</evidence>
<feature type="compositionally biased region" description="Polar residues" evidence="2">
    <location>
        <begin position="304"/>
        <end position="315"/>
    </location>
</feature>
<feature type="region of interest" description="Disordered" evidence="2">
    <location>
        <begin position="503"/>
        <end position="581"/>
    </location>
</feature>
<feature type="compositionally biased region" description="Low complexity" evidence="2">
    <location>
        <begin position="396"/>
        <end position="413"/>
    </location>
</feature>
<feature type="region of interest" description="Disordered" evidence="2">
    <location>
        <begin position="360"/>
        <end position="459"/>
    </location>
</feature>
<feature type="region of interest" description="Disordered" evidence="2">
    <location>
        <begin position="272"/>
        <end position="322"/>
    </location>
</feature>
<feature type="compositionally biased region" description="Polar residues" evidence="2">
    <location>
        <begin position="272"/>
        <end position="281"/>
    </location>
</feature>